<proteinExistence type="predicted"/>
<evidence type="ECO:0000256" key="3">
    <source>
        <dbReference type="SAM" id="Phobius"/>
    </source>
</evidence>
<feature type="region of interest" description="Disordered" evidence="2">
    <location>
        <begin position="647"/>
        <end position="707"/>
    </location>
</feature>
<accession>A0A8A1M666</accession>
<feature type="compositionally biased region" description="Basic and acidic residues" evidence="2">
    <location>
        <begin position="683"/>
        <end position="707"/>
    </location>
</feature>
<dbReference type="VEuPathDB" id="FungiDB:I7I51_03337"/>
<dbReference type="Pfam" id="PF11917">
    <property type="entry name" value="DUF3435"/>
    <property type="match status" value="1"/>
</dbReference>
<keyword evidence="1" id="KW-0863">Zinc-finger</keyword>
<dbReference type="OrthoDB" id="4206656at2759"/>
<dbReference type="InterPro" id="IPR013087">
    <property type="entry name" value="Znf_C2H2_type"/>
</dbReference>
<protein>
    <submittedName>
        <fullName evidence="5">C2H2 finger domain-containing protein, mycelia-enriched transcript</fullName>
    </submittedName>
</protein>
<gene>
    <name evidence="5" type="ORF">I7I51_03337</name>
</gene>
<feature type="region of interest" description="Disordered" evidence="2">
    <location>
        <begin position="505"/>
        <end position="524"/>
    </location>
</feature>
<dbReference type="PANTHER" id="PTHR37535:SF2">
    <property type="entry name" value="FINGER DOMAIN PROTEIN, PUTATIVE (AFU_ORTHOLOGUE AFUA_6G09300)-RELATED"/>
    <property type="match status" value="1"/>
</dbReference>
<evidence type="ECO:0000313" key="5">
    <source>
        <dbReference type="EMBL" id="QSS61165.1"/>
    </source>
</evidence>
<dbReference type="PANTHER" id="PTHR37535">
    <property type="entry name" value="FLUG DOMAIN PROTEIN"/>
    <property type="match status" value="1"/>
</dbReference>
<evidence type="ECO:0000256" key="2">
    <source>
        <dbReference type="SAM" id="MobiDB-lite"/>
    </source>
</evidence>
<evidence type="ECO:0000313" key="6">
    <source>
        <dbReference type="Proteomes" id="UP000663671"/>
    </source>
</evidence>
<feature type="region of interest" description="Disordered" evidence="2">
    <location>
        <begin position="1"/>
        <end position="116"/>
    </location>
</feature>
<organism evidence="5 6">
    <name type="scientific">Ajellomyces capsulatus</name>
    <name type="common">Darling's disease fungus</name>
    <name type="synonym">Histoplasma capsulatum</name>
    <dbReference type="NCBI Taxonomy" id="5037"/>
    <lineage>
        <taxon>Eukaryota</taxon>
        <taxon>Fungi</taxon>
        <taxon>Dikarya</taxon>
        <taxon>Ascomycota</taxon>
        <taxon>Pezizomycotina</taxon>
        <taxon>Eurotiomycetes</taxon>
        <taxon>Eurotiomycetidae</taxon>
        <taxon>Onygenales</taxon>
        <taxon>Ajellomycetaceae</taxon>
        <taxon>Histoplasma</taxon>
    </lineage>
</organism>
<keyword evidence="1" id="KW-0862">Zinc</keyword>
<dbReference type="Proteomes" id="UP000663671">
    <property type="component" value="Chromosome 5"/>
</dbReference>
<dbReference type="PROSITE" id="PS00028">
    <property type="entry name" value="ZINC_FINGER_C2H2_1"/>
    <property type="match status" value="2"/>
</dbReference>
<feature type="compositionally biased region" description="Acidic residues" evidence="2">
    <location>
        <begin position="90"/>
        <end position="102"/>
    </location>
</feature>
<feature type="domain" description="C2H2-type" evidence="4">
    <location>
        <begin position="712"/>
        <end position="740"/>
    </location>
</feature>
<keyword evidence="3" id="KW-0472">Membrane</keyword>
<name>A0A8A1M666_AJECA</name>
<dbReference type="GO" id="GO:0008270">
    <property type="term" value="F:zinc ion binding"/>
    <property type="evidence" value="ECO:0007669"/>
    <property type="project" value="UniProtKB-KW"/>
</dbReference>
<dbReference type="EMBL" id="CP069111">
    <property type="protein sequence ID" value="QSS61165.1"/>
    <property type="molecule type" value="Genomic_DNA"/>
</dbReference>
<keyword evidence="3" id="KW-1133">Transmembrane helix</keyword>
<evidence type="ECO:0000256" key="1">
    <source>
        <dbReference type="PROSITE-ProRule" id="PRU00042"/>
    </source>
</evidence>
<keyword evidence="1" id="KW-0479">Metal-binding</keyword>
<reference evidence="5" key="1">
    <citation type="submission" date="2021-01" db="EMBL/GenBank/DDBJ databases">
        <title>Chromosome-level genome assembly of a human fungal pathogen reveals clustering of transcriptionally co-regulated genes.</title>
        <authorList>
            <person name="Voorhies M."/>
            <person name="Cohen S."/>
            <person name="Shea T.P."/>
            <person name="Petrus S."/>
            <person name="Munoz J.F."/>
            <person name="Poplawski S."/>
            <person name="Goldman W.E."/>
            <person name="Michael T."/>
            <person name="Cuomo C.A."/>
            <person name="Sil A."/>
            <person name="Beyhan S."/>
        </authorList>
    </citation>
    <scope>NUCLEOTIDE SEQUENCE</scope>
    <source>
        <strain evidence="5">WU24</strain>
    </source>
</reference>
<feature type="transmembrane region" description="Helical" evidence="3">
    <location>
        <begin position="327"/>
        <end position="351"/>
    </location>
</feature>
<dbReference type="InterPro" id="IPR021842">
    <property type="entry name" value="DUF3435"/>
</dbReference>
<evidence type="ECO:0000259" key="4">
    <source>
        <dbReference type="PROSITE" id="PS50157"/>
    </source>
</evidence>
<sequence>MARRRPRRAASSSSDDDNPTDKLFRTNTSSEPDCGYETELTDPDWSPPRAGCEGRKHQWQQQQQSHRSRQASAVKHDAEDRIDLSLYGSLDEDPPDDTDENLSDVPSDYGGSKHTRKKKLRAKTYWARYCGRKALEPAAAPRWSDPAEAIRAATANDVHRFFNWILGKLKRGQGGRRLKGFKKADSLETEWKYLHNHYVKMTGEPMSDKMRDDIRRGMRSLIDKYKLDDQVRDNTPVYIEDMIPFNETILSTREKRFHLGIQRLLLCFYNMLGLFTVNREHAILNLQYKDLLLTVQRDPHGGPPVPMVDFTPRCVKKKMGMKNLNSFILPEIIYGISLVFSPHVFLFGFLFHANAFENPSLRSMEDVRRLFPEDGCQEMPLPLKHEMMDCYVFCKVDVVDGEARILRDTPMTAGALDSQMKSLSEIHGFLNPFYSHQFRYGGGKLLDESGFVSEAQRNVIMNHASSRTFIRHYRVRQHSGLQEIMCGLDPDEEWGRAVTRMSRYRDKRRPRHLSDAERASAEEDPELQAAIHVHESLADLYRRTQDPALIPLLSRRQQEVTNTRRRLQDRLKHVLRQDFSRKQAVIDIERQLSGSAVNDEHSQQVPRREFEMPPAQIHLLENLLTWPTSDSLEDEWQRRNKGVGAVTEYCDFPEGGPLRGRPPKRRLSPEEAPQKVGSPAKKARLEDQPTISRQEEKNQAIEKDTPTVSEPEKCFQCPKKYIQHCGLLRHFRTAHLKDRKCNSCSLPLHNEMHLRNHAAVVHGLCTRAYSPLA</sequence>
<keyword evidence="3" id="KW-0812">Transmembrane</keyword>
<feature type="compositionally biased region" description="Basic and acidic residues" evidence="2">
    <location>
        <begin position="512"/>
        <end position="521"/>
    </location>
</feature>
<feature type="compositionally biased region" description="Basic and acidic residues" evidence="2">
    <location>
        <begin position="74"/>
        <end position="83"/>
    </location>
</feature>
<dbReference type="AlphaFoldDB" id="A0A8A1M666"/>
<dbReference type="PROSITE" id="PS50157">
    <property type="entry name" value="ZINC_FINGER_C2H2_2"/>
    <property type="match status" value="1"/>
</dbReference>